<dbReference type="GO" id="GO:0001664">
    <property type="term" value="F:G protein-coupled receptor binding"/>
    <property type="evidence" value="ECO:0007669"/>
    <property type="project" value="InterPro"/>
</dbReference>
<name>A0A8J4J288_EUDMI</name>
<keyword evidence="3" id="KW-1185">Reference proteome</keyword>
<dbReference type="EMBL" id="VULC01018603">
    <property type="protein sequence ID" value="KAF1508892.1"/>
    <property type="molecule type" value="Genomic_DNA"/>
</dbReference>
<reference evidence="2" key="1">
    <citation type="journal article" date="2019" name="Gigascience">
        <title>High-coverage genomes to elucidate the evolution of penguins.</title>
        <authorList>
            <person name="Pan H."/>
            <person name="Cole T.L."/>
            <person name="Bi X."/>
            <person name="Fang M."/>
            <person name="Zhou C."/>
            <person name="Yang Z."/>
            <person name="Ksepka D.T."/>
            <person name="Hart T."/>
            <person name="Bouzat J.L."/>
            <person name="Argilla L.S."/>
            <person name="Bertelsen M.F."/>
            <person name="Boersma P.D."/>
            <person name="Bost C.A."/>
            <person name="Cherel Y."/>
            <person name="Dann P."/>
            <person name="Fiddaman S.R."/>
            <person name="Howard P."/>
            <person name="Labuschagne K."/>
            <person name="Mattern T."/>
            <person name="Miller G."/>
            <person name="Parker P."/>
            <person name="Phillips R.A."/>
            <person name="Quillfeldt P."/>
            <person name="Ryan P.G."/>
            <person name="Taylor H."/>
            <person name="Thompson D.R."/>
            <person name="Young M.J."/>
            <person name="Ellegaard M.R."/>
            <person name="Gilbert M.T.P."/>
            <person name="Sinding M.S."/>
            <person name="Pacheco G."/>
            <person name="Shepherd L.D."/>
            <person name="Tennyson A.J.D."/>
            <person name="Grosser S."/>
            <person name="Kay E."/>
            <person name="Nupen L.J."/>
            <person name="Ellenberg U."/>
            <person name="Houston D.M."/>
            <person name="Reeve A.H."/>
            <person name="Johnson K."/>
            <person name="Masello J.F."/>
            <person name="Stracke T."/>
            <person name="McKinlay B."/>
            <person name="Borboroglu P.G."/>
            <person name="Zhang D.X."/>
            <person name="Zhang G."/>
        </authorList>
    </citation>
    <scope>NUCLEOTIDE SEQUENCE</scope>
    <source>
        <strain evidence="2">Gonzo</strain>
    </source>
</reference>
<keyword evidence="1" id="KW-0732">Signal</keyword>
<evidence type="ECO:0000313" key="3">
    <source>
        <dbReference type="Proteomes" id="UP000782854"/>
    </source>
</evidence>
<evidence type="ECO:0000313" key="2">
    <source>
        <dbReference type="EMBL" id="KAF1508892.1"/>
    </source>
</evidence>
<evidence type="ECO:0000256" key="1">
    <source>
        <dbReference type="SAM" id="SignalP"/>
    </source>
</evidence>
<dbReference type="Pfam" id="PF15854">
    <property type="entry name" value="GPR15L"/>
    <property type="match status" value="1"/>
</dbReference>
<organism evidence="2 3">
    <name type="scientific">Eudyptula minor</name>
    <name type="common">Little blue penguin</name>
    <name type="synonym">Aptenodytes minor</name>
    <dbReference type="NCBI Taxonomy" id="37083"/>
    <lineage>
        <taxon>Eukaryota</taxon>
        <taxon>Metazoa</taxon>
        <taxon>Chordata</taxon>
        <taxon>Craniata</taxon>
        <taxon>Vertebrata</taxon>
        <taxon>Euteleostomi</taxon>
        <taxon>Archelosauria</taxon>
        <taxon>Archosauria</taxon>
        <taxon>Dinosauria</taxon>
        <taxon>Saurischia</taxon>
        <taxon>Theropoda</taxon>
        <taxon>Coelurosauria</taxon>
        <taxon>Aves</taxon>
        <taxon>Neognathae</taxon>
        <taxon>Neoaves</taxon>
        <taxon>Aequornithes</taxon>
        <taxon>Sphenisciformes</taxon>
        <taxon>Spheniscidae</taxon>
        <taxon>Eudyptula</taxon>
    </lineage>
</organism>
<feature type="non-terminal residue" evidence="2">
    <location>
        <position position="78"/>
    </location>
</feature>
<dbReference type="InterPro" id="IPR031713">
    <property type="entry name" value="GPR15L"/>
</dbReference>
<dbReference type="AlphaFoldDB" id="A0A8J4J288"/>
<gene>
    <name evidence="2" type="ORF">FQV19_0002547</name>
</gene>
<feature type="signal peptide" evidence="1">
    <location>
        <begin position="1"/>
        <end position="24"/>
    </location>
</feature>
<sequence length="78" mass="8679">MKLLALCGFLFVLLLCLNAFTAEGRKVKKVCCSKLPKLNKKAHKGINFKMTPMEIRKYCKPCPQPAPPVVPGPLPQLK</sequence>
<dbReference type="OrthoDB" id="9381270at2759"/>
<protein>
    <submittedName>
        <fullName evidence="2">Uncharacterized protein</fullName>
    </submittedName>
</protein>
<dbReference type="Proteomes" id="UP000782854">
    <property type="component" value="Unassembled WGS sequence"/>
</dbReference>
<comment type="caution">
    <text evidence="2">The sequence shown here is derived from an EMBL/GenBank/DDBJ whole genome shotgun (WGS) entry which is preliminary data.</text>
</comment>
<feature type="chain" id="PRO_5035284460" evidence="1">
    <location>
        <begin position="25"/>
        <end position="78"/>
    </location>
</feature>
<accession>A0A8J4J288</accession>
<feature type="non-terminal residue" evidence="2">
    <location>
        <position position="1"/>
    </location>
</feature>
<proteinExistence type="predicted"/>